<evidence type="ECO:0000313" key="2">
    <source>
        <dbReference type="Proteomes" id="UP000002630"/>
    </source>
</evidence>
<evidence type="ECO:0000313" key="1">
    <source>
        <dbReference type="EMBL" id="CBJ30933.1"/>
    </source>
</evidence>
<proteinExistence type="predicted"/>
<organism evidence="1 2">
    <name type="scientific">Ectocarpus siliculosus</name>
    <name type="common">Brown alga</name>
    <name type="synonym">Conferva siliculosa</name>
    <dbReference type="NCBI Taxonomy" id="2880"/>
    <lineage>
        <taxon>Eukaryota</taxon>
        <taxon>Sar</taxon>
        <taxon>Stramenopiles</taxon>
        <taxon>Ochrophyta</taxon>
        <taxon>PX clade</taxon>
        <taxon>Phaeophyceae</taxon>
        <taxon>Ectocarpales</taxon>
        <taxon>Ectocarpaceae</taxon>
        <taxon>Ectocarpus</taxon>
    </lineage>
</organism>
<dbReference type="AlphaFoldDB" id="D7FRZ2"/>
<name>D7FRZ2_ECTSI</name>
<accession>D7FRZ2</accession>
<protein>
    <submittedName>
        <fullName evidence="1">Uncharacterized protein</fullName>
    </submittedName>
</protein>
<dbReference type="InParanoid" id="D7FRZ2"/>
<dbReference type="Proteomes" id="UP000002630">
    <property type="component" value="Unassembled WGS sequence"/>
</dbReference>
<reference evidence="1 2" key="1">
    <citation type="journal article" date="2010" name="Nature">
        <title>The Ectocarpus genome and the independent evolution of multicellularity in brown algae.</title>
        <authorList>
            <person name="Cock J.M."/>
            <person name="Sterck L."/>
            <person name="Rouze P."/>
            <person name="Scornet D."/>
            <person name="Allen A.E."/>
            <person name="Amoutzias G."/>
            <person name="Anthouard V."/>
            <person name="Artiguenave F."/>
            <person name="Aury J.M."/>
            <person name="Badger J.H."/>
            <person name="Beszteri B."/>
            <person name="Billiau K."/>
            <person name="Bonnet E."/>
            <person name="Bothwell J.H."/>
            <person name="Bowler C."/>
            <person name="Boyen C."/>
            <person name="Brownlee C."/>
            <person name="Carrano C.J."/>
            <person name="Charrier B."/>
            <person name="Cho G.Y."/>
            <person name="Coelho S.M."/>
            <person name="Collen J."/>
            <person name="Corre E."/>
            <person name="Da Silva C."/>
            <person name="Delage L."/>
            <person name="Delaroque N."/>
            <person name="Dittami S.M."/>
            <person name="Doulbeau S."/>
            <person name="Elias M."/>
            <person name="Farnham G."/>
            <person name="Gachon C.M."/>
            <person name="Gschloessl B."/>
            <person name="Heesch S."/>
            <person name="Jabbari K."/>
            <person name="Jubin C."/>
            <person name="Kawai H."/>
            <person name="Kimura K."/>
            <person name="Kloareg B."/>
            <person name="Kupper F.C."/>
            <person name="Lang D."/>
            <person name="Le Bail A."/>
            <person name="Leblanc C."/>
            <person name="Lerouge P."/>
            <person name="Lohr M."/>
            <person name="Lopez P.J."/>
            <person name="Martens C."/>
            <person name="Maumus F."/>
            <person name="Michel G."/>
            <person name="Miranda-Saavedra D."/>
            <person name="Morales J."/>
            <person name="Moreau H."/>
            <person name="Motomura T."/>
            <person name="Nagasato C."/>
            <person name="Napoli C.A."/>
            <person name="Nelson D.R."/>
            <person name="Nyvall-Collen P."/>
            <person name="Peters A.F."/>
            <person name="Pommier C."/>
            <person name="Potin P."/>
            <person name="Poulain J."/>
            <person name="Quesneville H."/>
            <person name="Read B."/>
            <person name="Rensing S.A."/>
            <person name="Ritter A."/>
            <person name="Rousvoal S."/>
            <person name="Samanta M."/>
            <person name="Samson G."/>
            <person name="Schroeder D.C."/>
            <person name="Segurens B."/>
            <person name="Strittmatter M."/>
            <person name="Tonon T."/>
            <person name="Tregear J.W."/>
            <person name="Valentin K."/>
            <person name="von Dassow P."/>
            <person name="Yamagishi T."/>
            <person name="Van de Peer Y."/>
            <person name="Wincker P."/>
        </authorList>
    </citation>
    <scope>NUCLEOTIDE SEQUENCE [LARGE SCALE GENOMIC DNA]</scope>
    <source>
        <strain evidence="2">Ec32 / CCAP1310/4</strain>
    </source>
</reference>
<keyword evidence="2" id="KW-1185">Reference proteome</keyword>
<sequence>MAPYAYAFVGDEKKAFSGGRAPTPDNNAFLAAVRFLRPGARDANSPFPADFITATTTARVNIHQDARMACAHIIEGMLDLEQEEQHPATITDLWRGVRNRITTIEAESTAMEGLWHRVFTRFIKGHQGNTRKEWSLARLVREPRALADFVAEVITM</sequence>
<gene>
    <name evidence="1" type="ORF">Esi_0225_0033</name>
</gene>
<dbReference type="EMBL" id="FN649760">
    <property type="protein sequence ID" value="CBJ30933.1"/>
    <property type="molecule type" value="Genomic_DNA"/>
</dbReference>